<reference evidence="2 3" key="1">
    <citation type="submission" date="2024-10" db="EMBL/GenBank/DDBJ databases">
        <authorList>
            <person name="Kim D."/>
        </authorList>
    </citation>
    <scope>NUCLEOTIDE SEQUENCE [LARGE SCALE GENOMIC DNA]</scope>
    <source>
        <strain evidence="2">BH-2024</strain>
    </source>
</reference>
<feature type="region of interest" description="Disordered" evidence="1">
    <location>
        <begin position="95"/>
        <end position="116"/>
    </location>
</feature>
<evidence type="ECO:0000256" key="1">
    <source>
        <dbReference type="SAM" id="MobiDB-lite"/>
    </source>
</evidence>
<protein>
    <submittedName>
        <fullName evidence="2">Uncharacterized protein</fullName>
    </submittedName>
</protein>
<keyword evidence="3" id="KW-1185">Reference proteome</keyword>
<dbReference type="EMBL" id="JBICBT010001197">
    <property type="protein sequence ID" value="KAL3078725.1"/>
    <property type="molecule type" value="Genomic_DNA"/>
</dbReference>
<accession>A0ABD2ILJ6</accession>
<dbReference type="AlphaFoldDB" id="A0ABD2ILJ6"/>
<proteinExistence type="predicted"/>
<name>A0ABD2ILJ6_9BILA</name>
<organism evidence="2 3">
    <name type="scientific">Heterodera trifolii</name>
    <dbReference type="NCBI Taxonomy" id="157864"/>
    <lineage>
        <taxon>Eukaryota</taxon>
        <taxon>Metazoa</taxon>
        <taxon>Ecdysozoa</taxon>
        <taxon>Nematoda</taxon>
        <taxon>Chromadorea</taxon>
        <taxon>Rhabditida</taxon>
        <taxon>Tylenchina</taxon>
        <taxon>Tylenchomorpha</taxon>
        <taxon>Tylenchoidea</taxon>
        <taxon>Heteroderidae</taxon>
        <taxon>Heteroderinae</taxon>
        <taxon>Heterodera</taxon>
    </lineage>
</organism>
<feature type="compositionally biased region" description="Basic and acidic residues" evidence="1">
    <location>
        <begin position="106"/>
        <end position="116"/>
    </location>
</feature>
<feature type="compositionally biased region" description="Polar residues" evidence="1">
    <location>
        <begin position="96"/>
        <end position="105"/>
    </location>
</feature>
<gene>
    <name evidence="2" type="ORF">niasHT_036062</name>
</gene>
<sequence>MPRCASEGRSEACDLPKGAKVEKLRISVECKKENPNREVRIDLRVIYGVNGKVSEKIQTKINCAEEFGIYLNRKVDKDKFKFNFDIFTKPFDNEIVPSNESSENPQTEREEQQQDDILRQSIHRVVKVELFRPNFSRLYVVNLGSADPPGRLNWNRRVFVEAENDTGNYHAFVYAAVDKNEQILLGFAPFVKIENGNESSNAPQFSEYQLSLPVNLNPFFKRKIWFLPMDIYQFEEVW</sequence>
<evidence type="ECO:0000313" key="3">
    <source>
        <dbReference type="Proteomes" id="UP001620626"/>
    </source>
</evidence>
<evidence type="ECO:0000313" key="2">
    <source>
        <dbReference type="EMBL" id="KAL3078725.1"/>
    </source>
</evidence>
<comment type="caution">
    <text evidence="2">The sequence shown here is derived from an EMBL/GenBank/DDBJ whole genome shotgun (WGS) entry which is preliminary data.</text>
</comment>
<dbReference type="Proteomes" id="UP001620626">
    <property type="component" value="Unassembled WGS sequence"/>
</dbReference>